<gene>
    <name evidence="7" type="ORF">D6D01_10393</name>
</gene>
<dbReference type="InterPro" id="IPR013148">
    <property type="entry name" value="Glyco_hydro_32_N"/>
</dbReference>
<keyword evidence="5" id="KW-0472">Membrane</keyword>
<feature type="transmembrane region" description="Helical" evidence="5">
    <location>
        <begin position="214"/>
        <end position="232"/>
    </location>
</feature>
<dbReference type="PANTHER" id="PTHR42800">
    <property type="entry name" value="EXOINULINASE INUD (AFU_ORTHOLOGUE AFUA_5G00480)"/>
    <property type="match status" value="1"/>
</dbReference>
<proteinExistence type="inferred from homology"/>
<evidence type="ECO:0000256" key="5">
    <source>
        <dbReference type="SAM" id="Phobius"/>
    </source>
</evidence>
<dbReference type="EMBL" id="QZBD01001019">
    <property type="protein sequence ID" value="THY00967.1"/>
    <property type="molecule type" value="Genomic_DNA"/>
</dbReference>
<dbReference type="Proteomes" id="UP000306584">
    <property type="component" value="Unassembled WGS sequence"/>
</dbReference>
<organism evidence="7 8">
    <name type="scientific">Aureobasidium pullulans</name>
    <name type="common">Black yeast</name>
    <name type="synonym">Pullularia pullulans</name>
    <dbReference type="NCBI Taxonomy" id="5580"/>
    <lineage>
        <taxon>Eukaryota</taxon>
        <taxon>Fungi</taxon>
        <taxon>Dikarya</taxon>
        <taxon>Ascomycota</taxon>
        <taxon>Pezizomycotina</taxon>
        <taxon>Dothideomycetes</taxon>
        <taxon>Dothideomycetidae</taxon>
        <taxon>Dothideales</taxon>
        <taxon>Saccotheciaceae</taxon>
        <taxon>Aureobasidium</taxon>
    </lineage>
</organism>
<dbReference type="PANTHER" id="PTHR42800:SF3">
    <property type="entry name" value="GLYCOSYL HYDROLASE FAMILY 32 N-TERMINAL DOMAIN-CONTAINING PROTEIN"/>
    <property type="match status" value="1"/>
</dbReference>
<dbReference type="Pfam" id="PF00251">
    <property type="entry name" value="Glyco_hydro_32N"/>
    <property type="match status" value="1"/>
</dbReference>
<evidence type="ECO:0000259" key="6">
    <source>
        <dbReference type="Pfam" id="PF00251"/>
    </source>
</evidence>
<accession>A0A4S9JFT1</accession>
<dbReference type="AlphaFoldDB" id="A0A4S9JFT1"/>
<feature type="transmembrane region" description="Helical" evidence="5">
    <location>
        <begin position="189"/>
        <end position="208"/>
    </location>
</feature>
<dbReference type="InterPro" id="IPR023296">
    <property type="entry name" value="Glyco_hydro_beta-prop_sf"/>
</dbReference>
<dbReference type="GO" id="GO:0004575">
    <property type="term" value="F:sucrose alpha-glucosidase activity"/>
    <property type="evidence" value="ECO:0007669"/>
    <property type="project" value="TreeGrafter"/>
</dbReference>
<dbReference type="GO" id="GO:0005987">
    <property type="term" value="P:sucrose catabolic process"/>
    <property type="evidence" value="ECO:0007669"/>
    <property type="project" value="TreeGrafter"/>
</dbReference>
<dbReference type="Gene3D" id="2.115.10.20">
    <property type="entry name" value="Glycosyl hydrolase domain, family 43"/>
    <property type="match status" value="1"/>
</dbReference>
<name>A0A4S9JFT1_AURPU</name>
<keyword evidence="5" id="KW-1133">Transmembrane helix</keyword>
<keyword evidence="5" id="KW-0812">Transmembrane</keyword>
<dbReference type="GO" id="GO:0005737">
    <property type="term" value="C:cytoplasm"/>
    <property type="evidence" value="ECO:0007669"/>
    <property type="project" value="TreeGrafter"/>
</dbReference>
<evidence type="ECO:0000313" key="8">
    <source>
        <dbReference type="Proteomes" id="UP000306584"/>
    </source>
</evidence>
<comment type="similarity">
    <text evidence="1">Belongs to the glycosyl hydrolase 32 family.</text>
</comment>
<reference evidence="7 8" key="1">
    <citation type="submission" date="2018-10" db="EMBL/GenBank/DDBJ databases">
        <title>Fifty Aureobasidium pullulans genomes reveal a recombining polyextremotolerant generalist.</title>
        <authorList>
            <person name="Gostincar C."/>
            <person name="Turk M."/>
            <person name="Zajc J."/>
            <person name="Gunde-Cimerman N."/>
        </authorList>
    </citation>
    <scope>NUCLEOTIDE SEQUENCE [LARGE SCALE GENOMIC DNA]</scope>
    <source>
        <strain evidence="7 8">EXF-6604</strain>
    </source>
</reference>
<evidence type="ECO:0000256" key="2">
    <source>
        <dbReference type="ARBA" id="ARBA00022801"/>
    </source>
</evidence>
<comment type="caution">
    <text evidence="7">The sequence shown here is derived from an EMBL/GenBank/DDBJ whole genome shotgun (WGS) entry which is preliminary data.</text>
</comment>
<evidence type="ECO:0000313" key="7">
    <source>
        <dbReference type="EMBL" id="THY00967.1"/>
    </source>
</evidence>
<protein>
    <submittedName>
        <fullName evidence="7">Arabinanase/levansucrase/invertase</fullName>
    </submittedName>
</protein>
<feature type="region of interest" description="Disordered" evidence="4">
    <location>
        <begin position="274"/>
        <end position="293"/>
    </location>
</feature>
<dbReference type="SUPFAM" id="SSF75005">
    <property type="entry name" value="Arabinanase/levansucrase/invertase"/>
    <property type="match status" value="1"/>
</dbReference>
<keyword evidence="3" id="KW-0326">Glycosidase</keyword>
<evidence type="ECO:0000256" key="3">
    <source>
        <dbReference type="ARBA" id="ARBA00023295"/>
    </source>
</evidence>
<evidence type="ECO:0000256" key="1">
    <source>
        <dbReference type="ARBA" id="ARBA00009902"/>
    </source>
</evidence>
<evidence type="ECO:0000256" key="4">
    <source>
        <dbReference type="SAM" id="MobiDB-lite"/>
    </source>
</evidence>
<feature type="domain" description="Glycosyl hydrolase family 32 N-terminal" evidence="6">
    <location>
        <begin position="19"/>
        <end position="272"/>
    </location>
</feature>
<dbReference type="InterPro" id="IPR001362">
    <property type="entry name" value="Glyco_hydro_32"/>
</dbReference>
<dbReference type="CDD" id="cd18621">
    <property type="entry name" value="GH32_XdINV-like"/>
    <property type="match status" value="1"/>
</dbReference>
<sequence length="317" mass="35491">MAYSSINDQNIKRWRPGFHIIPKTGWTNDPCALGYHAARGLYIVGFQWNPNGWQWSDISWGVAQSSDSVNWKVLSKPSLQPSKEDDSDGIFTGCMVDMDEEGQTGEIITSFYTSAHKLPIHYTLPHQHGSELLHMATSSDCGRTWQRYPGNPILPGPPPNVAVTGWRDPFVFRWASMDRIRQSAHQRGLYGIIAGGISGTTPTIFLYSLDPTNLTRWTLLSTLVFPGLNLVLNPLWGDFGMNWEVTNIATLKNEIGRQYEAVIVGVEGCQFSDNDGQNQQCRKSRSQSRPLRTGRAQKWFSGSLSLGQSSQPLMKIE</sequence>
<dbReference type="SMART" id="SM00640">
    <property type="entry name" value="Glyco_32"/>
    <property type="match status" value="1"/>
</dbReference>
<keyword evidence="2" id="KW-0378">Hydrolase</keyword>